<dbReference type="PANTHER" id="PTHR36933">
    <property type="entry name" value="SLL0788 PROTEIN"/>
    <property type="match status" value="1"/>
</dbReference>
<evidence type="ECO:0000313" key="4">
    <source>
        <dbReference type="Proteomes" id="UP001601197"/>
    </source>
</evidence>
<evidence type="ECO:0000313" key="3">
    <source>
        <dbReference type="EMBL" id="MFE9171901.1"/>
    </source>
</evidence>
<comment type="caution">
    <text evidence="3">The sequence shown here is derived from an EMBL/GenBank/DDBJ whole genome shotgun (WGS) entry which is preliminary data.</text>
</comment>
<dbReference type="PROSITE" id="PS51257">
    <property type="entry name" value="PROKAR_LIPOPROTEIN"/>
    <property type="match status" value="1"/>
</dbReference>
<sequence length="225" mass="23642">MLVMKVFDRVKWRAVTALTLAALAVSGCDSGADAPGKKSAPGPSVIAPGKPGEPARTLSAEDAAKEMPDDSPNAADFEYVQMMITHHGQALEMTELAAHQAESGGVKRIASRIAAGQGPEIDAMQGWLKNHGGARHTSGGANSGHHHDHAAMPGMATGAQLKQLRAARGAAFDELFLKLMITHHDGAITMATSVLSDGNNVQVEEMANDVIAQQTSEISRMREMS</sequence>
<dbReference type="EMBL" id="JBIAFJ010000018">
    <property type="protein sequence ID" value="MFE9171901.1"/>
    <property type="molecule type" value="Genomic_DNA"/>
</dbReference>
<dbReference type="InterPro" id="IPR012347">
    <property type="entry name" value="Ferritin-like"/>
</dbReference>
<reference evidence="3 4" key="1">
    <citation type="submission" date="2024-10" db="EMBL/GenBank/DDBJ databases">
        <title>The Natural Products Discovery Center: Release of the First 8490 Sequenced Strains for Exploring Actinobacteria Biosynthetic Diversity.</title>
        <authorList>
            <person name="Kalkreuter E."/>
            <person name="Kautsar S.A."/>
            <person name="Yang D."/>
            <person name="Bader C.D."/>
            <person name="Teijaro C.N."/>
            <person name="Fluegel L."/>
            <person name="Davis C.M."/>
            <person name="Simpson J.R."/>
            <person name="Lauterbach L."/>
            <person name="Steele A.D."/>
            <person name="Gui C."/>
            <person name="Meng S."/>
            <person name="Li G."/>
            <person name="Viehrig K."/>
            <person name="Ye F."/>
            <person name="Su P."/>
            <person name="Kiefer A.F."/>
            <person name="Nichols A."/>
            <person name="Cepeda A.J."/>
            <person name="Yan W."/>
            <person name="Fan B."/>
            <person name="Jiang Y."/>
            <person name="Adhikari A."/>
            <person name="Zheng C.-J."/>
            <person name="Schuster L."/>
            <person name="Cowan T.M."/>
            <person name="Smanski M.J."/>
            <person name="Chevrette M.G."/>
            <person name="De Carvalho L.P.S."/>
            <person name="Shen B."/>
        </authorList>
    </citation>
    <scope>NUCLEOTIDE SEQUENCE [LARGE SCALE GENOMIC DNA]</scope>
    <source>
        <strain evidence="3 4">NPDC007147</strain>
    </source>
</reference>
<evidence type="ECO:0000256" key="1">
    <source>
        <dbReference type="SAM" id="MobiDB-lite"/>
    </source>
</evidence>
<organism evidence="3 4">
    <name type="scientific">Streptomyces kebangsaanensis</name>
    <dbReference type="NCBI Taxonomy" id="864058"/>
    <lineage>
        <taxon>Bacteria</taxon>
        <taxon>Bacillati</taxon>
        <taxon>Actinomycetota</taxon>
        <taxon>Actinomycetes</taxon>
        <taxon>Kitasatosporales</taxon>
        <taxon>Streptomycetaceae</taxon>
        <taxon>Streptomyces</taxon>
    </lineage>
</organism>
<proteinExistence type="predicted"/>
<dbReference type="RefSeq" id="WP_388349105.1">
    <property type="nucleotide sequence ID" value="NZ_JBIAFJ010000018.1"/>
</dbReference>
<dbReference type="Gene3D" id="1.20.1260.10">
    <property type="match status" value="1"/>
</dbReference>
<protein>
    <submittedName>
        <fullName evidence="3">DUF305 domain-containing protein</fullName>
    </submittedName>
</protein>
<dbReference type="PANTHER" id="PTHR36933:SF1">
    <property type="entry name" value="SLL0788 PROTEIN"/>
    <property type="match status" value="1"/>
</dbReference>
<feature type="region of interest" description="Disordered" evidence="1">
    <location>
        <begin position="30"/>
        <end position="72"/>
    </location>
</feature>
<accession>A0ABW6KVK4</accession>
<evidence type="ECO:0000259" key="2">
    <source>
        <dbReference type="Pfam" id="PF03713"/>
    </source>
</evidence>
<dbReference type="InterPro" id="IPR005183">
    <property type="entry name" value="DUF305_CopM-like"/>
</dbReference>
<dbReference type="Proteomes" id="UP001601197">
    <property type="component" value="Unassembled WGS sequence"/>
</dbReference>
<gene>
    <name evidence="3" type="ORF">ACFYNZ_20810</name>
</gene>
<dbReference type="Pfam" id="PF03713">
    <property type="entry name" value="DUF305"/>
    <property type="match status" value="1"/>
</dbReference>
<feature type="domain" description="DUF305" evidence="2">
    <location>
        <begin position="76"/>
        <end position="224"/>
    </location>
</feature>
<keyword evidence="4" id="KW-1185">Reference proteome</keyword>
<name>A0ABW6KVK4_9ACTN</name>